<reference evidence="2" key="1">
    <citation type="submission" date="2025-08" db="UniProtKB">
        <authorList>
            <consortium name="Ensembl"/>
        </authorList>
    </citation>
    <scope>IDENTIFICATION</scope>
</reference>
<dbReference type="Ensembl" id="ENSCLMT00005026612.1">
    <property type="protein sequence ID" value="ENSCLMP00005025464.1"/>
    <property type="gene ID" value="ENSCLMG00005012514.1"/>
</dbReference>
<accession>A0A8C2ZCT5</accession>
<keyword evidence="3" id="KW-1185">Reference proteome</keyword>
<dbReference type="Gene3D" id="2.10.60.10">
    <property type="entry name" value="CD59"/>
    <property type="match status" value="1"/>
</dbReference>
<reference evidence="2" key="2">
    <citation type="submission" date="2025-09" db="UniProtKB">
        <authorList>
            <consortium name="Ensembl"/>
        </authorList>
    </citation>
    <scope>IDENTIFICATION</scope>
</reference>
<dbReference type="Pfam" id="PF00021">
    <property type="entry name" value="UPAR_LY6"/>
    <property type="match status" value="1"/>
</dbReference>
<sequence length="104" mass="11389">MYLQMHFMHANNLFSLCNKTLIDVKLVSSLLPPEFSADMLDIHERGCIEESGCKNSYGHILTVNYTVTRTCCSNSLCNGAASIQLPLTAALGSALVAVWSHWGL</sequence>
<evidence type="ECO:0000259" key="1">
    <source>
        <dbReference type="Pfam" id="PF00021"/>
    </source>
</evidence>
<dbReference type="InterPro" id="IPR016054">
    <property type="entry name" value="LY6_UPA_recep-like"/>
</dbReference>
<name>A0A8C2ZCT5_CYCLU</name>
<dbReference type="AlphaFoldDB" id="A0A8C2ZCT5"/>
<organism evidence="2 3">
    <name type="scientific">Cyclopterus lumpus</name>
    <name type="common">Lumpsucker</name>
    <dbReference type="NCBI Taxonomy" id="8103"/>
    <lineage>
        <taxon>Eukaryota</taxon>
        <taxon>Metazoa</taxon>
        <taxon>Chordata</taxon>
        <taxon>Craniata</taxon>
        <taxon>Vertebrata</taxon>
        <taxon>Euteleostomi</taxon>
        <taxon>Actinopterygii</taxon>
        <taxon>Neopterygii</taxon>
        <taxon>Teleostei</taxon>
        <taxon>Neoteleostei</taxon>
        <taxon>Acanthomorphata</taxon>
        <taxon>Eupercaria</taxon>
        <taxon>Perciformes</taxon>
        <taxon>Cottioidei</taxon>
        <taxon>Cottales</taxon>
        <taxon>Cyclopteridae</taxon>
        <taxon>Cyclopterus</taxon>
    </lineage>
</organism>
<proteinExistence type="predicted"/>
<evidence type="ECO:0000313" key="3">
    <source>
        <dbReference type="Proteomes" id="UP000694565"/>
    </source>
</evidence>
<dbReference type="GeneTree" id="ENSGT00940000177553"/>
<protein>
    <recommendedName>
        <fullName evidence="1">UPAR/Ly6 domain-containing protein</fullName>
    </recommendedName>
</protein>
<evidence type="ECO:0000313" key="2">
    <source>
        <dbReference type="Ensembl" id="ENSCLMP00005025464.1"/>
    </source>
</evidence>
<dbReference type="SUPFAM" id="SSF57302">
    <property type="entry name" value="Snake toxin-like"/>
    <property type="match status" value="1"/>
</dbReference>
<dbReference type="Proteomes" id="UP000694565">
    <property type="component" value="Unplaced"/>
</dbReference>
<feature type="domain" description="UPAR/Ly6" evidence="1">
    <location>
        <begin position="38"/>
        <end position="79"/>
    </location>
</feature>
<dbReference type="InterPro" id="IPR045860">
    <property type="entry name" value="Snake_toxin-like_sf"/>
</dbReference>